<dbReference type="Pfam" id="PF07679">
    <property type="entry name" value="I-set"/>
    <property type="match status" value="1"/>
</dbReference>
<protein>
    <submittedName>
        <fullName evidence="8">Schwann cell myelin protein</fullName>
    </submittedName>
</protein>
<feature type="compositionally biased region" description="Low complexity" evidence="4">
    <location>
        <begin position="367"/>
        <end position="385"/>
    </location>
</feature>
<dbReference type="InterPro" id="IPR000742">
    <property type="entry name" value="EGF"/>
</dbReference>
<keyword evidence="5" id="KW-0472">Membrane</keyword>
<keyword evidence="2" id="KW-0393">Immunoglobulin domain</keyword>
<dbReference type="SUPFAM" id="SSF57196">
    <property type="entry name" value="EGF/Laminin"/>
    <property type="match status" value="1"/>
</dbReference>
<evidence type="ECO:0000256" key="1">
    <source>
        <dbReference type="ARBA" id="ARBA00023157"/>
    </source>
</evidence>
<name>A0A4E0RVK5_FASHE</name>
<dbReference type="Proteomes" id="UP000230066">
    <property type="component" value="Unassembled WGS sequence"/>
</dbReference>
<keyword evidence="5" id="KW-0812">Transmembrane</keyword>
<proteinExistence type="predicted"/>
<keyword evidence="9" id="KW-1185">Reference proteome</keyword>
<evidence type="ECO:0000259" key="6">
    <source>
        <dbReference type="PROSITE" id="PS50026"/>
    </source>
</evidence>
<gene>
    <name evidence="8" type="ORF">D915_002903</name>
</gene>
<comment type="caution">
    <text evidence="8">The sequence shown here is derived from an EMBL/GenBank/DDBJ whole genome shotgun (WGS) entry which is preliminary data.</text>
</comment>
<evidence type="ECO:0000256" key="3">
    <source>
        <dbReference type="PROSITE-ProRule" id="PRU00076"/>
    </source>
</evidence>
<dbReference type="AlphaFoldDB" id="A0A4E0RVK5"/>
<keyword evidence="3" id="KW-0245">EGF-like domain</keyword>
<comment type="caution">
    <text evidence="3">Lacks conserved residue(s) required for the propagation of feature annotation.</text>
</comment>
<feature type="domain" description="Ig-like" evidence="7">
    <location>
        <begin position="13"/>
        <end position="111"/>
    </location>
</feature>
<dbReference type="PROSITE" id="PS00022">
    <property type="entry name" value="EGF_1"/>
    <property type="match status" value="1"/>
</dbReference>
<evidence type="ECO:0000256" key="4">
    <source>
        <dbReference type="SAM" id="MobiDB-lite"/>
    </source>
</evidence>
<dbReference type="Gene3D" id="2.10.25.10">
    <property type="entry name" value="Laminin"/>
    <property type="match status" value="1"/>
</dbReference>
<evidence type="ECO:0000313" key="9">
    <source>
        <dbReference type="Proteomes" id="UP000230066"/>
    </source>
</evidence>
<sequence length="627" mass="69822">MSINLCETLALQPYPLQMRPLYHADQLSVDEGNDLLLSCQVRGRPTPLISWFFNDVEIKTPWKFGVKQGIIQTSRHLSKLQLAKVSPDQTGNYTCLAENLNGHIRKSVQLIVRPVTTTSPLTTTSTTTTTTTIPTTNTPTPSQRTALTDTYVTASVHPCHDYCYRGRCFMSDGKPYCRCDKHYLGDRCEINWCNPSWIGSTYSATYIYIDTLPCITPYRGTRCNIYTSTGEDQETDESVQGSSIGLQECKAGCDTNAVARVLLISTIAALVVLFLIFLACFLLKLCAKRRRVTKQSRPIAYHAAQLVPSDQKRHKTRLHYPTNPSFINTASVIENLSVDDNPGGSGLRSMLPGCHTHYLRPSPSVLTPTAATTTKATTNTTTTTTRSLQRPDNENKRTATTRVASLPSLTNLTTENKATSPNNLSKSLSLSSFNERNMITSFQSGNHKVGKDQFHNCRAEFITPSDIQTCMYSSPRTRLGCSSYTDSVNSTTHANNDTYVLMRPTLIASISPSPRCCHARSMTAQPLIQKTYPDQYFDWIGSPGRVTSNTIVHDTKPTFQPLICPLFDQSQATTSYHPGNCQNMLVRDSYPQNFAELNSYPSDQRSHLAPCVDFQHGLTQNTTWYET</sequence>
<dbReference type="InterPro" id="IPR013783">
    <property type="entry name" value="Ig-like_fold"/>
</dbReference>
<accession>A0A4E0RVK5</accession>
<dbReference type="PANTHER" id="PTHR19890">
    <property type="entry name" value="FIBROBLAST GROWTH FACTOR RECEPTOR"/>
    <property type="match status" value="1"/>
</dbReference>
<dbReference type="SMART" id="SM00408">
    <property type="entry name" value="IGc2"/>
    <property type="match status" value="1"/>
</dbReference>
<dbReference type="EMBL" id="JXXN02000742">
    <property type="protein sequence ID" value="THD26438.1"/>
    <property type="molecule type" value="Genomic_DNA"/>
</dbReference>
<dbReference type="InterPro" id="IPR052615">
    <property type="entry name" value="FGFRL"/>
</dbReference>
<feature type="region of interest" description="Disordered" evidence="4">
    <location>
        <begin position="121"/>
        <end position="142"/>
    </location>
</feature>
<dbReference type="InterPro" id="IPR013098">
    <property type="entry name" value="Ig_I-set"/>
</dbReference>
<dbReference type="Gene3D" id="2.60.40.10">
    <property type="entry name" value="Immunoglobulins"/>
    <property type="match status" value="1"/>
</dbReference>
<keyword evidence="1 3" id="KW-1015">Disulfide bond</keyword>
<dbReference type="InterPro" id="IPR003599">
    <property type="entry name" value="Ig_sub"/>
</dbReference>
<keyword evidence="5" id="KW-1133">Transmembrane helix</keyword>
<feature type="disulfide bond" evidence="3">
    <location>
        <begin position="179"/>
        <end position="188"/>
    </location>
</feature>
<dbReference type="InterPro" id="IPR007110">
    <property type="entry name" value="Ig-like_dom"/>
</dbReference>
<dbReference type="PANTHER" id="PTHR19890:SF10">
    <property type="entry name" value="FIBROBLAST GROWTH FACTOR RECEPTOR-LIKE 1"/>
    <property type="match status" value="1"/>
</dbReference>
<dbReference type="InterPro" id="IPR003598">
    <property type="entry name" value="Ig_sub2"/>
</dbReference>
<evidence type="ECO:0000259" key="7">
    <source>
        <dbReference type="PROSITE" id="PS50835"/>
    </source>
</evidence>
<dbReference type="SUPFAM" id="SSF48726">
    <property type="entry name" value="Immunoglobulin"/>
    <property type="match status" value="1"/>
</dbReference>
<evidence type="ECO:0000313" key="8">
    <source>
        <dbReference type="EMBL" id="THD26438.1"/>
    </source>
</evidence>
<evidence type="ECO:0000256" key="5">
    <source>
        <dbReference type="SAM" id="Phobius"/>
    </source>
</evidence>
<feature type="domain" description="EGF-like" evidence="6">
    <location>
        <begin position="155"/>
        <end position="189"/>
    </location>
</feature>
<dbReference type="FunFam" id="2.60.40.10:FF:000032">
    <property type="entry name" value="palladin isoform X1"/>
    <property type="match status" value="1"/>
</dbReference>
<dbReference type="PROSITE" id="PS50026">
    <property type="entry name" value="EGF_3"/>
    <property type="match status" value="1"/>
</dbReference>
<organism evidence="8 9">
    <name type="scientific">Fasciola hepatica</name>
    <name type="common">Liver fluke</name>
    <dbReference type="NCBI Taxonomy" id="6192"/>
    <lineage>
        <taxon>Eukaryota</taxon>
        <taxon>Metazoa</taxon>
        <taxon>Spiralia</taxon>
        <taxon>Lophotrochozoa</taxon>
        <taxon>Platyhelminthes</taxon>
        <taxon>Trematoda</taxon>
        <taxon>Digenea</taxon>
        <taxon>Plagiorchiida</taxon>
        <taxon>Echinostomata</taxon>
        <taxon>Echinostomatoidea</taxon>
        <taxon>Fasciolidae</taxon>
        <taxon>Fasciola</taxon>
    </lineage>
</organism>
<feature type="region of interest" description="Disordered" evidence="4">
    <location>
        <begin position="362"/>
        <end position="403"/>
    </location>
</feature>
<feature type="transmembrane region" description="Helical" evidence="5">
    <location>
        <begin position="261"/>
        <end position="287"/>
    </location>
</feature>
<dbReference type="PROSITE" id="PS50835">
    <property type="entry name" value="IG_LIKE"/>
    <property type="match status" value="1"/>
</dbReference>
<dbReference type="SMART" id="SM00409">
    <property type="entry name" value="IG"/>
    <property type="match status" value="1"/>
</dbReference>
<reference evidence="8" key="1">
    <citation type="submission" date="2019-03" db="EMBL/GenBank/DDBJ databases">
        <title>Improved annotation for the trematode Fasciola hepatica.</title>
        <authorList>
            <person name="Choi Y.-J."/>
            <person name="Martin J."/>
            <person name="Mitreva M."/>
        </authorList>
    </citation>
    <scope>NUCLEOTIDE SEQUENCE [LARGE SCALE GENOMIC DNA]</scope>
</reference>
<evidence type="ECO:0000256" key="2">
    <source>
        <dbReference type="ARBA" id="ARBA00023319"/>
    </source>
</evidence>
<dbReference type="InterPro" id="IPR036179">
    <property type="entry name" value="Ig-like_dom_sf"/>
</dbReference>